<evidence type="ECO:0000313" key="4">
    <source>
        <dbReference type="Proteomes" id="UP000179106"/>
    </source>
</evidence>
<keyword evidence="2" id="KW-0812">Transmembrane</keyword>
<dbReference type="Proteomes" id="UP000179106">
    <property type="component" value="Unassembled WGS sequence"/>
</dbReference>
<reference evidence="3 4" key="1">
    <citation type="journal article" date="2016" name="Nat. Commun.">
        <title>Thousands of microbial genomes shed light on interconnected biogeochemical processes in an aquifer system.</title>
        <authorList>
            <person name="Anantharaman K."/>
            <person name="Brown C.T."/>
            <person name="Hug L.A."/>
            <person name="Sharon I."/>
            <person name="Castelle C.J."/>
            <person name="Probst A.J."/>
            <person name="Thomas B.C."/>
            <person name="Singh A."/>
            <person name="Wilkins M.J."/>
            <person name="Karaoz U."/>
            <person name="Brodie E.L."/>
            <person name="Williams K.H."/>
            <person name="Hubbard S.S."/>
            <person name="Banfield J.F."/>
        </authorList>
    </citation>
    <scope>NUCLEOTIDE SEQUENCE [LARGE SCALE GENOMIC DNA]</scope>
</reference>
<keyword evidence="2" id="KW-1133">Transmembrane helix</keyword>
<keyword evidence="2" id="KW-0472">Membrane</keyword>
<evidence type="ECO:0000256" key="1">
    <source>
        <dbReference type="SAM" id="MobiDB-lite"/>
    </source>
</evidence>
<evidence type="ECO:0000313" key="3">
    <source>
        <dbReference type="EMBL" id="OGZ52512.1"/>
    </source>
</evidence>
<sequence>MGKKIIFSVSVFFIILIALGIWVGSWLVSRWQPVNPSGPSPYTAVYMITGDIYFGKFSRFPKPHMTDVWFLQRGTTQNNQQQFGVLPFASAFWGPVSTVYFNENQILFWASLRNDSQVVKALQNPTSIPQGAEVAPPAAGLAPQENSFHGPSSPPPGSQQ</sequence>
<proteinExistence type="predicted"/>
<feature type="region of interest" description="Disordered" evidence="1">
    <location>
        <begin position="129"/>
        <end position="160"/>
    </location>
</feature>
<accession>A0A1G2GQP8</accession>
<evidence type="ECO:0000256" key="2">
    <source>
        <dbReference type="SAM" id="Phobius"/>
    </source>
</evidence>
<feature type="transmembrane region" description="Helical" evidence="2">
    <location>
        <begin position="6"/>
        <end position="28"/>
    </location>
</feature>
<comment type="caution">
    <text evidence="3">The sequence shown here is derived from an EMBL/GenBank/DDBJ whole genome shotgun (WGS) entry which is preliminary data.</text>
</comment>
<protein>
    <submittedName>
        <fullName evidence="3">Uncharacterized protein</fullName>
    </submittedName>
</protein>
<name>A0A1G2GQP8_9BACT</name>
<dbReference type="EMBL" id="MHNW01000045">
    <property type="protein sequence ID" value="OGZ52512.1"/>
    <property type="molecule type" value="Genomic_DNA"/>
</dbReference>
<gene>
    <name evidence="3" type="ORF">A3B25_02380</name>
</gene>
<organism evidence="3 4">
    <name type="scientific">Candidatus Ryanbacteria bacterium RIFCSPLOWO2_01_FULL_48_26</name>
    <dbReference type="NCBI Taxonomy" id="1802126"/>
    <lineage>
        <taxon>Bacteria</taxon>
        <taxon>Candidatus Ryaniibacteriota</taxon>
    </lineage>
</organism>
<dbReference type="AlphaFoldDB" id="A0A1G2GQP8"/>
<dbReference type="STRING" id="1802126.A3B25_02380"/>